<accession>A0ABM5P3J4</accession>
<dbReference type="SUPFAM" id="SSF69065">
    <property type="entry name" value="RNase III domain-like"/>
    <property type="match status" value="1"/>
</dbReference>
<dbReference type="EMBL" id="CP007033">
    <property type="protein sequence ID" value="AHF09079.1"/>
    <property type="molecule type" value="Genomic_DNA"/>
</dbReference>
<evidence type="ECO:0000313" key="9">
    <source>
        <dbReference type="Proteomes" id="UP000018934"/>
    </source>
</evidence>
<evidence type="ECO:0000313" key="8">
    <source>
        <dbReference type="EMBL" id="AHF09079.1"/>
    </source>
</evidence>
<dbReference type="InterPro" id="IPR008226">
    <property type="entry name" value="Mini3_fam"/>
</dbReference>
<reference evidence="8 9" key="1">
    <citation type="journal article" date="2013" name="Stand. Genomic Sci.">
        <title>Complete genome sequence of Dehalobacter restrictus PER-K23(T.).</title>
        <authorList>
            <person name="Kruse T."/>
            <person name="Maillard J."/>
            <person name="Goodwin L."/>
            <person name="Woyke T."/>
            <person name="Teshima H."/>
            <person name="Bruce D."/>
            <person name="Detter C."/>
            <person name="Tapia R."/>
            <person name="Han C."/>
            <person name="Huntemann M."/>
            <person name="Wei C.L."/>
            <person name="Han J."/>
            <person name="Chen A."/>
            <person name="Kyrpides N."/>
            <person name="Szeto E."/>
            <person name="Markowitz V."/>
            <person name="Ivanova N."/>
            <person name="Pagani I."/>
            <person name="Pati A."/>
            <person name="Pitluck S."/>
            <person name="Nolan M."/>
            <person name="Holliger C."/>
            <person name="Smidt H."/>
        </authorList>
    </citation>
    <scope>NUCLEOTIDE SEQUENCE [LARGE SCALE GENOMIC DNA]</scope>
    <source>
        <strain evidence="9">DSM 9455</strain>
    </source>
</reference>
<comment type="subunit">
    <text evidence="6">Homodimer.</text>
</comment>
<evidence type="ECO:0000259" key="7">
    <source>
        <dbReference type="Pfam" id="PF00636"/>
    </source>
</evidence>
<evidence type="ECO:0000256" key="2">
    <source>
        <dbReference type="ARBA" id="ARBA00022552"/>
    </source>
</evidence>
<feature type="active site" evidence="6">
    <location>
        <position position="18"/>
    </location>
</feature>
<dbReference type="Pfam" id="PF00636">
    <property type="entry name" value="Ribonuclease_3"/>
    <property type="match status" value="1"/>
</dbReference>
<protein>
    <recommendedName>
        <fullName evidence="6">Mini-ribonuclease 3</fullName>
        <shortName evidence="6">Mini-3</shortName>
        <shortName evidence="6">Mini-RNase 3</shortName>
        <ecNumber evidence="6">3.1.26.-</ecNumber>
    </recommendedName>
    <alternativeName>
        <fullName evidence="6">Mini-RNase III</fullName>
        <shortName evidence="6">Mini-III</shortName>
    </alternativeName>
</protein>
<evidence type="ECO:0000256" key="4">
    <source>
        <dbReference type="ARBA" id="ARBA00022759"/>
    </source>
</evidence>
<evidence type="ECO:0000256" key="1">
    <source>
        <dbReference type="ARBA" id="ARBA00022517"/>
    </source>
</evidence>
<name>A0ABM5P3J4_DEHRP</name>
<gene>
    <name evidence="6" type="primary">mrnC</name>
    <name evidence="8" type="ORF">DEHRE_02395</name>
</gene>
<dbReference type="Proteomes" id="UP000018934">
    <property type="component" value="Chromosome"/>
</dbReference>
<keyword evidence="6" id="KW-0460">Magnesium</keyword>
<keyword evidence="6" id="KW-0963">Cytoplasm</keyword>
<evidence type="ECO:0000256" key="3">
    <source>
        <dbReference type="ARBA" id="ARBA00022722"/>
    </source>
</evidence>
<keyword evidence="2 6" id="KW-0698">rRNA processing</keyword>
<keyword evidence="4 6" id="KW-0255">Endonuclease</keyword>
<dbReference type="InterPro" id="IPR036389">
    <property type="entry name" value="RNase_III_sf"/>
</dbReference>
<evidence type="ECO:0000256" key="5">
    <source>
        <dbReference type="ARBA" id="ARBA00022801"/>
    </source>
</evidence>
<keyword evidence="3 6" id="KW-0540">Nuclease</keyword>
<organism evidence="8 9">
    <name type="scientific">Dehalobacter restrictus (strain DSM 9455 / PER-K23)</name>
    <dbReference type="NCBI Taxonomy" id="871738"/>
    <lineage>
        <taxon>Bacteria</taxon>
        <taxon>Bacillati</taxon>
        <taxon>Bacillota</taxon>
        <taxon>Clostridia</taxon>
        <taxon>Eubacteriales</taxon>
        <taxon>Desulfitobacteriaceae</taxon>
        <taxon>Dehalobacter</taxon>
    </lineage>
</organism>
<comment type="similarity">
    <text evidence="6">Belongs to the MrnC RNase family.</text>
</comment>
<proteinExistence type="inferred from homology"/>
<keyword evidence="6" id="KW-0694">RNA-binding</keyword>
<sequence length="152" mass="17347">MNKRWQDINILLLAYIGDAVYELWVRKHLLEQDIAKVQLMHKRAIFYVQAKTQAGILRHLMNELDETETEVVLRGRNAKGHYPRSVDVVTYRHSTAFEALIGYWHITGQNTRMGAVLNNIDGILETMAIENSKKTERGTLPEETGKRGGVGT</sequence>
<keyword evidence="1 6" id="KW-0690">Ribosome biogenesis</keyword>
<dbReference type="Gene3D" id="1.10.1520.10">
    <property type="entry name" value="Ribonuclease III domain"/>
    <property type="match status" value="1"/>
</dbReference>
<keyword evidence="9" id="KW-1185">Reference proteome</keyword>
<dbReference type="EC" id="3.1.26.-" evidence="6"/>
<keyword evidence="5 6" id="KW-0378">Hydrolase</keyword>
<dbReference type="HAMAP" id="MF_01468">
    <property type="entry name" value="RNase_Mini_III"/>
    <property type="match status" value="1"/>
</dbReference>
<feature type="domain" description="RNase III" evidence="7">
    <location>
        <begin position="13"/>
        <end position="108"/>
    </location>
</feature>
<comment type="subcellular location">
    <subcellularLocation>
        <location evidence="6">Cytoplasm</location>
    </subcellularLocation>
</comment>
<dbReference type="PANTHER" id="PTHR34276:SF1">
    <property type="entry name" value="MINI-RIBONUCLEASE 3"/>
    <property type="match status" value="1"/>
</dbReference>
<evidence type="ECO:0000256" key="6">
    <source>
        <dbReference type="HAMAP-Rule" id="MF_01468"/>
    </source>
</evidence>
<dbReference type="InterPro" id="IPR000999">
    <property type="entry name" value="RNase_III_dom"/>
</dbReference>
<dbReference type="PANTHER" id="PTHR34276">
    <property type="entry name" value="MINI-RIBONUCLEASE 3"/>
    <property type="match status" value="1"/>
</dbReference>
<comment type="function">
    <text evidence="6">Involved in correct processing of both the 5' and 3' ends of 23S rRNA precursor. Processes 30S rRNA precursor transcript even in absence of ribonuclease 3 (Rnc); Rnc processes 30S rRNA into smaller rRNA precursors.</text>
</comment>
<comment type="cofactor">
    <cofactor evidence="6">
        <name>Mg(2+)</name>
        <dbReference type="ChEBI" id="CHEBI:18420"/>
    </cofactor>
</comment>
<keyword evidence="6" id="KW-0699">rRNA-binding</keyword>